<feature type="transmembrane region" description="Helical" evidence="1">
    <location>
        <begin position="36"/>
        <end position="69"/>
    </location>
</feature>
<evidence type="ECO:0000313" key="2">
    <source>
        <dbReference type="EMBL" id="MFB5738683.1"/>
    </source>
</evidence>
<organism evidence="2 3">
    <name type="scientific">Leptospira wolffii</name>
    <dbReference type="NCBI Taxonomy" id="409998"/>
    <lineage>
        <taxon>Bacteria</taxon>
        <taxon>Pseudomonadati</taxon>
        <taxon>Spirochaetota</taxon>
        <taxon>Spirochaetia</taxon>
        <taxon>Leptospirales</taxon>
        <taxon>Leptospiraceae</taxon>
        <taxon>Leptospira</taxon>
    </lineage>
</organism>
<keyword evidence="3" id="KW-1185">Reference proteome</keyword>
<evidence type="ECO:0000256" key="1">
    <source>
        <dbReference type="SAM" id="Phobius"/>
    </source>
</evidence>
<dbReference type="RefSeq" id="WP_375517805.1">
    <property type="nucleotide sequence ID" value="NZ_JBHILI010000006.1"/>
</dbReference>
<comment type="caution">
    <text evidence="2">The sequence shown here is derived from an EMBL/GenBank/DDBJ whole genome shotgun (WGS) entry which is preliminary data.</text>
</comment>
<protein>
    <submittedName>
        <fullName evidence="2">Uncharacterized protein</fullName>
    </submittedName>
</protein>
<keyword evidence="1" id="KW-1133">Transmembrane helix</keyword>
<accession>A0ABV5BTQ2</accession>
<feature type="transmembrane region" description="Helical" evidence="1">
    <location>
        <begin position="81"/>
        <end position="103"/>
    </location>
</feature>
<gene>
    <name evidence="2" type="ORF">ACE5IX_19375</name>
</gene>
<dbReference type="EMBL" id="JBHILJ010000025">
    <property type="protein sequence ID" value="MFB5738683.1"/>
    <property type="molecule type" value="Genomic_DNA"/>
</dbReference>
<reference evidence="2 3" key="1">
    <citation type="submission" date="2024-09" db="EMBL/GenBank/DDBJ databases">
        <title>Taxonomic and Genotyping Characterization of Leptospira Strains isolated from Multiple Sources in Colombia highlights the importance of intermediate species.</title>
        <authorList>
            <person name="Torres Higuera L."/>
            <person name="Rojas Tapias D."/>
            <person name="Jimenez Velasquez S."/>
            <person name="Renjifo Ibanez C."/>
        </authorList>
    </citation>
    <scope>NUCLEOTIDE SEQUENCE [LARGE SCALE GENOMIC DNA]</scope>
    <source>
        <strain evidence="2 3">Lep080</strain>
    </source>
</reference>
<sequence length="109" mass="12200">MVLLIYGVPCLLIYYYEQRGKYIEESTVKEAALPAIVLTLLGILVGFSFFIISIAFLLPSIVILSLLFFSPKLYENSSIRLYVNWSLASAGMAIVTVVCYITFMTVISK</sequence>
<proteinExistence type="predicted"/>
<dbReference type="Proteomes" id="UP001580391">
    <property type="component" value="Unassembled WGS sequence"/>
</dbReference>
<evidence type="ECO:0000313" key="3">
    <source>
        <dbReference type="Proteomes" id="UP001580391"/>
    </source>
</evidence>
<keyword evidence="1" id="KW-0472">Membrane</keyword>
<name>A0ABV5BTQ2_9LEPT</name>
<keyword evidence="1" id="KW-0812">Transmembrane</keyword>